<dbReference type="InterPro" id="IPR036890">
    <property type="entry name" value="HATPase_C_sf"/>
</dbReference>
<name>A0A430FB02_9BIFI</name>
<feature type="compositionally biased region" description="Basic and acidic residues" evidence="1">
    <location>
        <begin position="11"/>
        <end position="24"/>
    </location>
</feature>
<comment type="caution">
    <text evidence="3">The sequence shown here is derived from an EMBL/GenBank/DDBJ whole genome shotgun (WGS) entry which is preliminary data.</text>
</comment>
<proteinExistence type="predicted"/>
<accession>A0A430FB02</accession>
<sequence>MLGRSALDMSETTKSETANDDRSEVNTAAKPIADFARTHRLRFAALALAIVFSLLDWYPMWAAGAGLPGPEISVMIALIMSMLIAMVDLRRGAVLAALAMMASVPTGGVLGTSWADWAQYALIGLLAFEVNAASAVALGMIAIASATGFVSLHTWMLTMPLAGWVGDVMMTATPLFIGLTFRWRADAQEAETRLRLRERELAQLQRDLQLVHVLHDTVAGRLAFVSAFSEQRASSQAGADTQNADTQSWKLVNEETADALHSVWQAVRVLSAESSRSSEKGTAAETAAVDDGPDACMNDCVNVCAGGHTSAVPDSVVHRMTWVSEDWSHRLDLLNLHGAVRISGSAARCDEKVGELAEQLLGELFVNILKYAKRSEHASEYVEWSDKRLCDDYLIAITCSDSGIHITQTNAIAPDDGRSNRVRIGNDDDTVAGGDLDNGDGVDGIGTGIGTGAQAGLPYYQRRLQDIGGSLSYAAIDDSWMLQAAIPTHAAAVHI</sequence>
<keyword evidence="4" id="KW-1185">Reference proteome</keyword>
<reference evidence="3 4" key="1">
    <citation type="submission" date="2018-09" db="EMBL/GenBank/DDBJ databases">
        <title>Characterization of the phylogenetic diversity of five novel species belonging to the genus Bifidobacterium.</title>
        <authorList>
            <person name="Lugli G.A."/>
            <person name="Duranti S."/>
            <person name="Milani C."/>
        </authorList>
    </citation>
    <scope>NUCLEOTIDE SEQUENCE [LARGE SCALE GENOMIC DNA]</scope>
    <source>
        <strain evidence="3 4">2028B</strain>
    </source>
</reference>
<evidence type="ECO:0000256" key="1">
    <source>
        <dbReference type="SAM" id="MobiDB-lite"/>
    </source>
</evidence>
<dbReference type="AlphaFoldDB" id="A0A430FB02"/>
<feature type="transmembrane region" description="Helical" evidence="2">
    <location>
        <begin position="161"/>
        <end position="183"/>
    </location>
</feature>
<feature type="region of interest" description="Disordered" evidence="1">
    <location>
        <begin position="1"/>
        <end position="24"/>
    </location>
</feature>
<dbReference type="EMBL" id="QXGJ01000012">
    <property type="protein sequence ID" value="RSX50020.1"/>
    <property type="molecule type" value="Genomic_DNA"/>
</dbReference>
<keyword evidence="2" id="KW-1133">Transmembrane helix</keyword>
<feature type="transmembrane region" description="Helical" evidence="2">
    <location>
        <begin position="120"/>
        <end position="149"/>
    </location>
</feature>
<protein>
    <recommendedName>
        <fullName evidence="5">Histidine kinase</fullName>
    </recommendedName>
</protein>
<dbReference type="Proteomes" id="UP000288607">
    <property type="component" value="Unassembled WGS sequence"/>
</dbReference>
<evidence type="ECO:0000256" key="2">
    <source>
        <dbReference type="SAM" id="Phobius"/>
    </source>
</evidence>
<keyword evidence="2" id="KW-0472">Membrane</keyword>
<feature type="transmembrane region" description="Helical" evidence="2">
    <location>
        <begin position="43"/>
        <end position="61"/>
    </location>
</feature>
<organism evidence="3 4">
    <name type="scientific">Bifidobacterium callimiconis</name>
    <dbReference type="NCBI Taxonomy" id="2306973"/>
    <lineage>
        <taxon>Bacteria</taxon>
        <taxon>Bacillati</taxon>
        <taxon>Actinomycetota</taxon>
        <taxon>Actinomycetes</taxon>
        <taxon>Bifidobacteriales</taxon>
        <taxon>Bifidobacteriaceae</taxon>
        <taxon>Bifidobacterium</taxon>
    </lineage>
</organism>
<evidence type="ECO:0008006" key="5">
    <source>
        <dbReference type="Google" id="ProtNLM"/>
    </source>
</evidence>
<evidence type="ECO:0000313" key="3">
    <source>
        <dbReference type="EMBL" id="RSX50020.1"/>
    </source>
</evidence>
<feature type="transmembrane region" description="Helical" evidence="2">
    <location>
        <begin position="67"/>
        <end position="87"/>
    </location>
</feature>
<dbReference type="Gene3D" id="3.30.565.10">
    <property type="entry name" value="Histidine kinase-like ATPase, C-terminal domain"/>
    <property type="match status" value="1"/>
</dbReference>
<gene>
    <name evidence="3" type="ORF">D2E23_1974</name>
</gene>
<evidence type="ECO:0000313" key="4">
    <source>
        <dbReference type="Proteomes" id="UP000288607"/>
    </source>
</evidence>
<keyword evidence="2" id="KW-0812">Transmembrane</keyword>
<feature type="transmembrane region" description="Helical" evidence="2">
    <location>
        <begin position="94"/>
        <end position="114"/>
    </location>
</feature>